<gene>
    <name evidence="6" type="ORF">QNN03_22775</name>
</gene>
<name>A0ABT7J326_9ACTN</name>
<evidence type="ECO:0000256" key="2">
    <source>
        <dbReference type="ARBA" id="ARBA00023125"/>
    </source>
</evidence>
<proteinExistence type="predicted"/>
<keyword evidence="7" id="KW-1185">Reference proteome</keyword>
<dbReference type="PROSITE" id="PS00519">
    <property type="entry name" value="HTH_ASNC_1"/>
    <property type="match status" value="1"/>
</dbReference>
<organism evidence="6 7">
    <name type="scientific">Streptomyces fuscus</name>
    <dbReference type="NCBI Taxonomy" id="3048495"/>
    <lineage>
        <taxon>Bacteria</taxon>
        <taxon>Bacillati</taxon>
        <taxon>Actinomycetota</taxon>
        <taxon>Actinomycetes</taxon>
        <taxon>Kitasatosporales</taxon>
        <taxon>Streptomycetaceae</taxon>
        <taxon>Streptomyces</taxon>
    </lineage>
</organism>
<dbReference type="RefSeq" id="WP_093719055.1">
    <property type="nucleotide sequence ID" value="NZ_JASJUS010000022.1"/>
</dbReference>
<dbReference type="InterPro" id="IPR000485">
    <property type="entry name" value="AsnC-type_HTH_dom"/>
</dbReference>
<keyword evidence="3" id="KW-0804">Transcription</keyword>
<accession>A0ABT7J326</accession>
<protein>
    <submittedName>
        <fullName evidence="6">Lrp/AsnC family transcriptional regulator</fullName>
    </submittedName>
</protein>
<keyword evidence="1" id="KW-0805">Transcription regulation</keyword>
<dbReference type="Gene3D" id="1.10.10.10">
    <property type="entry name" value="Winged helix-like DNA-binding domain superfamily/Winged helix DNA-binding domain"/>
    <property type="match status" value="1"/>
</dbReference>
<dbReference type="SMART" id="SM00344">
    <property type="entry name" value="HTH_ASNC"/>
    <property type="match status" value="1"/>
</dbReference>
<dbReference type="EMBL" id="JASJUS010000022">
    <property type="protein sequence ID" value="MDL2079267.1"/>
    <property type="molecule type" value="Genomic_DNA"/>
</dbReference>
<dbReference type="InterPro" id="IPR019888">
    <property type="entry name" value="Tscrpt_reg_AsnC-like"/>
</dbReference>
<dbReference type="PROSITE" id="PS50956">
    <property type="entry name" value="HTH_ASNC_2"/>
    <property type="match status" value="1"/>
</dbReference>
<dbReference type="InterPro" id="IPR011008">
    <property type="entry name" value="Dimeric_a/b-barrel"/>
</dbReference>
<feature type="region of interest" description="Disordered" evidence="4">
    <location>
        <begin position="1"/>
        <end position="33"/>
    </location>
</feature>
<dbReference type="SUPFAM" id="SSF54909">
    <property type="entry name" value="Dimeric alpha+beta barrel"/>
    <property type="match status" value="1"/>
</dbReference>
<dbReference type="InterPro" id="IPR019885">
    <property type="entry name" value="Tscrpt_reg_HTH_AsnC-type_CS"/>
</dbReference>
<feature type="domain" description="HTH asnC-type" evidence="5">
    <location>
        <begin position="34"/>
        <end position="94"/>
    </location>
</feature>
<dbReference type="Gene3D" id="3.30.70.920">
    <property type="match status" value="1"/>
</dbReference>
<dbReference type="PANTHER" id="PTHR30154:SF34">
    <property type="entry name" value="TRANSCRIPTIONAL REGULATOR AZLB"/>
    <property type="match status" value="1"/>
</dbReference>
<dbReference type="Pfam" id="PF22482">
    <property type="entry name" value="AsnC_trans_reg_3"/>
    <property type="match status" value="1"/>
</dbReference>
<evidence type="ECO:0000259" key="5">
    <source>
        <dbReference type="PROSITE" id="PS50956"/>
    </source>
</evidence>
<dbReference type="SUPFAM" id="SSF46785">
    <property type="entry name" value="Winged helix' DNA-binding domain"/>
    <property type="match status" value="1"/>
</dbReference>
<dbReference type="PRINTS" id="PR00033">
    <property type="entry name" value="HTHASNC"/>
</dbReference>
<dbReference type="Proteomes" id="UP001241926">
    <property type="component" value="Unassembled WGS sequence"/>
</dbReference>
<comment type="caution">
    <text evidence="6">The sequence shown here is derived from an EMBL/GenBank/DDBJ whole genome shotgun (WGS) entry which is preliminary data.</text>
</comment>
<keyword evidence="2" id="KW-0238">DNA-binding</keyword>
<dbReference type="InterPro" id="IPR054609">
    <property type="entry name" value="PF0864-like_C"/>
</dbReference>
<evidence type="ECO:0000256" key="1">
    <source>
        <dbReference type="ARBA" id="ARBA00023015"/>
    </source>
</evidence>
<dbReference type="PANTHER" id="PTHR30154">
    <property type="entry name" value="LEUCINE-RESPONSIVE REGULATORY PROTEIN"/>
    <property type="match status" value="1"/>
</dbReference>
<reference evidence="6 7" key="1">
    <citation type="submission" date="2023-05" db="EMBL/GenBank/DDBJ databases">
        <title>Streptomyces fuscus sp. nov., a brown-black pigment producing actinomyces isolated from dry sand of Sea duck farm.</title>
        <authorList>
            <person name="Xie J."/>
            <person name="Shen N."/>
        </authorList>
    </citation>
    <scope>NUCLEOTIDE SEQUENCE [LARGE SCALE GENOMIC DNA]</scope>
    <source>
        <strain evidence="6 7">GXMU-J15</strain>
    </source>
</reference>
<evidence type="ECO:0000256" key="4">
    <source>
        <dbReference type="SAM" id="MobiDB-lite"/>
    </source>
</evidence>
<dbReference type="InterPro" id="IPR036390">
    <property type="entry name" value="WH_DNA-bd_sf"/>
</dbReference>
<dbReference type="Pfam" id="PF13404">
    <property type="entry name" value="HTH_AsnC-type"/>
    <property type="match status" value="1"/>
</dbReference>
<evidence type="ECO:0000313" key="6">
    <source>
        <dbReference type="EMBL" id="MDL2079267.1"/>
    </source>
</evidence>
<evidence type="ECO:0000256" key="3">
    <source>
        <dbReference type="ARBA" id="ARBA00023163"/>
    </source>
</evidence>
<sequence>MHSDVVASRSADPKDSRDSRESSRESRNGSTPHLDAVSLAIIEQLQEDGRRPYAAIGKAVGLSEAAVRQRVQKLLDQGVMQIVAVTDPLTVGFRRQAMVGIHVEGDVESVADALTDMAECEYVVMTAGSFDLMVEIVCEDDDHLLEVINRRIRAIPGVRSTESFVYLKLKKQTYMWGTR</sequence>
<evidence type="ECO:0000313" key="7">
    <source>
        <dbReference type="Proteomes" id="UP001241926"/>
    </source>
</evidence>
<feature type="compositionally biased region" description="Basic and acidic residues" evidence="4">
    <location>
        <begin position="11"/>
        <end position="27"/>
    </location>
</feature>
<dbReference type="InterPro" id="IPR036388">
    <property type="entry name" value="WH-like_DNA-bd_sf"/>
</dbReference>